<comment type="caution">
    <text evidence="3">The sequence shown here is derived from an EMBL/GenBank/DDBJ whole genome shotgun (WGS) entry which is preliminary data.</text>
</comment>
<dbReference type="InterPro" id="IPR008889">
    <property type="entry name" value="VQ"/>
</dbReference>
<feature type="compositionally biased region" description="Low complexity" evidence="1">
    <location>
        <begin position="106"/>
        <end position="134"/>
    </location>
</feature>
<dbReference type="Pfam" id="PF05678">
    <property type="entry name" value="VQ"/>
    <property type="match status" value="1"/>
</dbReference>
<evidence type="ECO:0000313" key="3">
    <source>
        <dbReference type="EMBL" id="KAH7299315.1"/>
    </source>
</evidence>
<evidence type="ECO:0000259" key="2">
    <source>
        <dbReference type="Pfam" id="PF05678"/>
    </source>
</evidence>
<sequence length="214" mass="23533">MAPTGVRINRPSSVSAFPIECVNSTDLLSASHSIMKRKPVVRIVQTRPPIYVQTDLTNFRDIVHQLTGRQSEDCEHKGLNIHNKSMEMEDTVVVCKKSGVPTAVLSSHPPQSPSISSSSTLSSPSSTPARSALSQNGVYQSEEQYIHEFSPLPCSLYDMPTPASIPKLLEKLDMNQLLSNENIESLYYALDVPAPLDDMDCLTANGLFESIWSI</sequence>
<organism evidence="3 4">
    <name type="scientific">Ceratopteris richardii</name>
    <name type="common">Triangle waterfern</name>
    <dbReference type="NCBI Taxonomy" id="49495"/>
    <lineage>
        <taxon>Eukaryota</taxon>
        <taxon>Viridiplantae</taxon>
        <taxon>Streptophyta</taxon>
        <taxon>Embryophyta</taxon>
        <taxon>Tracheophyta</taxon>
        <taxon>Polypodiopsida</taxon>
        <taxon>Polypodiidae</taxon>
        <taxon>Polypodiales</taxon>
        <taxon>Pteridineae</taxon>
        <taxon>Pteridaceae</taxon>
        <taxon>Parkerioideae</taxon>
        <taxon>Ceratopteris</taxon>
    </lineage>
</organism>
<reference evidence="3" key="1">
    <citation type="submission" date="2021-08" db="EMBL/GenBank/DDBJ databases">
        <title>WGS assembly of Ceratopteris richardii.</title>
        <authorList>
            <person name="Marchant D.B."/>
            <person name="Chen G."/>
            <person name="Jenkins J."/>
            <person name="Shu S."/>
            <person name="Leebens-Mack J."/>
            <person name="Grimwood J."/>
            <person name="Schmutz J."/>
            <person name="Soltis P."/>
            <person name="Soltis D."/>
            <person name="Chen Z.-H."/>
        </authorList>
    </citation>
    <scope>NUCLEOTIDE SEQUENCE</scope>
    <source>
        <strain evidence="3">Whitten #5841</strain>
        <tissue evidence="3">Leaf</tissue>
    </source>
</reference>
<accession>A0A8T2RUT9</accession>
<evidence type="ECO:0000313" key="4">
    <source>
        <dbReference type="Proteomes" id="UP000825935"/>
    </source>
</evidence>
<dbReference type="OrthoDB" id="693437at2759"/>
<dbReference type="Proteomes" id="UP000825935">
    <property type="component" value="Chromosome 24"/>
</dbReference>
<feature type="domain" description="VQ" evidence="2">
    <location>
        <begin position="48"/>
        <end position="71"/>
    </location>
</feature>
<dbReference type="EMBL" id="CM035429">
    <property type="protein sequence ID" value="KAH7299315.1"/>
    <property type="molecule type" value="Genomic_DNA"/>
</dbReference>
<protein>
    <recommendedName>
        <fullName evidence="2">VQ domain-containing protein</fullName>
    </recommendedName>
</protein>
<keyword evidence="4" id="KW-1185">Reference proteome</keyword>
<gene>
    <name evidence="3" type="ORF">KP509_24G005100</name>
</gene>
<proteinExistence type="predicted"/>
<evidence type="ECO:0000256" key="1">
    <source>
        <dbReference type="SAM" id="MobiDB-lite"/>
    </source>
</evidence>
<name>A0A8T2RUT9_CERRI</name>
<dbReference type="AlphaFoldDB" id="A0A8T2RUT9"/>
<feature type="region of interest" description="Disordered" evidence="1">
    <location>
        <begin position="103"/>
        <end position="134"/>
    </location>
</feature>